<feature type="region of interest" description="Disordered" evidence="1">
    <location>
        <begin position="553"/>
        <end position="623"/>
    </location>
</feature>
<feature type="compositionally biased region" description="Polar residues" evidence="1">
    <location>
        <begin position="213"/>
        <end position="231"/>
    </location>
</feature>
<dbReference type="Proteomes" id="UP000284375">
    <property type="component" value="Unassembled WGS sequence"/>
</dbReference>
<feature type="compositionally biased region" description="Polar residues" evidence="1">
    <location>
        <begin position="57"/>
        <end position="66"/>
    </location>
</feature>
<feature type="region of interest" description="Disordered" evidence="1">
    <location>
        <begin position="1"/>
        <end position="164"/>
    </location>
</feature>
<feature type="compositionally biased region" description="Polar residues" evidence="1">
    <location>
        <begin position="1"/>
        <end position="11"/>
    </location>
</feature>
<feature type="compositionally biased region" description="Low complexity" evidence="1">
    <location>
        <begin position="122"/>
        <end position="139"/>
    </location>
</feature>
<organism evidence="2 3">
    <name type="scientific">Cytospora chrysosperma</name>
    <name type="common">Cytospora canker fungus</name>
    <name type="synonym">Sphaeria chrysosperma</name>
    <dbReference type="NCBI Taxonomy" id="252740"/>
    <lineage>
        <taxon>Eukaryota</taxon>
        <taxon>Fungi</taxon>
        <taxon>Dikarya</taxon>
        <taxon>Ascomycota</taxon>
        <taxon>Pezizomycotina</taxon>
        <taxon>Sordariomycetes</taxon>
        <taxon>Sordariomycetidae</taxon>
        <taxon>Diaporthales</taxon>
        <taxon>Cytosporaceae</taxon>
        <taxon>Cytospora</taxon>
    </lineage>
</organism>
<feature type="region of interest" description="Disordered" evidence="1">
    <location>
        <begin position="416"/>
        <end position="497"/>
    </location>
</feature>
<feature type="compositionally biased region" description="Low complexity" evidence="1">
    <location>
        <begin position="569"/>
        <end position="588"/>
    </location>
</feature>
<feature type="compositionally biased region" description="Basic and acidic residues" evidence="1">
    <location>
        <begin position="237"/>
        <end position="249"/>
    </location>
</feature>
<keyword evidence="3" id="KW-1185">Reference proteome</keyword>
<evidence type="ECO:0000256" key="1">
    <source>
        <dbReference type="SAM" id="MobiDB-lite"/>
    </source>
</evidence>
<dbReference type="OrthoDB" id="3515338at2759"/>
<proteinExistence type="predicted"/>
<comment type="caution">
    <text evidence="2">The sequence shown here is derived from an EMBL/GenBank/DDBJ whole genome shotgun (WGS) entry which is preliminary data.</text>
</comment>
<gene>
    <name evidence="2" type="ORF">VSDG_00357</name>
</gene>
<accession>A0A423WP72</accession>
<feature type="compositionally biased region" description="Polar residues" evidence="1">
    <location>
        <begin position="443"/>
        <end position="457"/>
    </location>
</feature>
<dbReference type="AlphaFoldDB" id="A0A423WP72"/>
<feature type="region of interest" description="Disordered" evidence="1">
    <location>
        <begin position="268"/>
        <end position="296"/>
    </location>
</feature>
<feature type="compositionally biased region" description="Pro residues" evidence="1">
    <location>
        <begin position="459"/>
        <end position="493"/>
    </location>
</feature>
<dbReference type="STRING" id="252740.A0A423WP72"/>
<sequence>MSSGPTTNSYPIVQIPSMDARMEGTNSVPVKRGPEDDIQFVSSKPVKKLRPSRDSPAAQTRQSSGPANAHPTFPASSAPVPPSDRPAGGNPGVGLGVSGPQPEPGLVNRRASLPSMENYVFPQPGMPSRSSRSSPMLSPKQLPPSSFPTPSWIPTTAPDFGNPMQQRNLVTQWQVSGLPLQHITMHPEAATSPRMLLPRVQKPGAEPAREAQPPSSRPATPKGSRSASDQAGQPMKPHAEKPHQERPDTPHQTSEPLRNIQPFMAQATWPPSQSTSQLQPRPMTQPQFQTHQEVSGSNSYAVSAAQSMAPKAPCLACEQMRQQALLNKANGYQSVQYPHVHHGWHGPGVPHPHPTHMPSPPMSSPGFAAGSSMHQNQQPRFQHVPHGHISANYAFTQVPGQMVMHRGIPVASIAAGNESFQGGPQTPPSHHNPMGGAAPIAQSAHQVAQHQYVQNHFTPPQPPATAPKPAPAAQPTPPSPRTPRMPTPPPPHTRSPNLIVDIAETCEELFPWDQVAERHGVPRQKVVETFAAIIQLPLLRCTTDKKRHGRLATNRLKDYTRSKNAIKTSSPSSAESSPASQQQQPDSANAEDRPILPGVMELANSMSPLGLPSTLTNRFPGPW</sequence>
<name>A0A423WP72_CYTCH</name>
<protein>
    <submittedName>
        <fullName evidence="2">Uncharacterized protein</fullName>
    </submittedName>
</protein>
<feature type="compositionally biased region" description="Polar residues" evidence="1">
    <location>
        <begin position="269"/>
        <end position="296"/>
    </location>
</feature>
<dbReference type="EMBL" id="LJZO01000001">
    <property type="protein sequence ID" value="ROW05035.1"/>
    <property type="molecule type" value="Genomic_DNA"/>
</dbReference>
<feature type="region of interest" description="Disordered" evidence="1">
    <location>
        <begin position="203"/>
        <end position="256"/>
    </location>
</feature>
<reference evidence="2 3" key="1">
    <citation type="submission" date="2015-09" db="EMBL/GenBank/DDBJ databases">
        <title>Host preference determinants of Valsa canker pathogens revealed by comparative genomics.</title>
        <authorList>
            <person name="Yin Z."/>
            <person name="Huang L."/>
        </authorList>
    </citation>
    <scope>NUCLEOTIDE SEQUENCE [LARGE SCALE GENOMIC DNA]</scope>
    <source>
        <strain evidence="2 3">YSFL</strain>
    </source>
</reference>
<evidence type="ECO:0000313" key="2">
    <source>
        <dbReference type="EMBL" id="ROW05035.1"/>
    </source>
</evidence>
<evidence type="ECO:0000313" key="3">
    <source>
        <dbReference type="Proteomes" id="UP000284375"/>
    </source>
</evidence>